<name>A0A067QAF8_9AGAM</name>
<evidence type="ECO:0000256" key="2">
    <source>
        <dbReference type="ARBA" id="ARBA00022679"/>
    </source>
</evidence>
<dbReference type="PANTHER" id="PTHR34273:SF2">
    <property type="entry name" value="METHYLTHIORIBOSE KINASE"/>
    <property type="match status" value="1"/>
</dbReference>
<dbReference type="Pfam" id="PF01636">
    <property type="entry name" value="APH"/>
    <property type="match status" value="1"/>
</dbReference>
<dbReference type="SUPFAM" id="SSF56112">
    <property type="entry name" value="Protein kinase-like (PK-like)"/>
    <property type="match status" value="1"/>
</dbReference>
<dbReference type="AlphaFoldDB" id="A0A067QAF8"/>
<accession>A0A067QAF8</accession>
<dbReference type="Gene3D" id="3.30.200.20">
    <property type="entry name" value="Phosphorylase Kinase, domain 1"/>
    <property type="match status" value="1"/>
</dbReference>
<dbReference type="HOGENOM" id="CLU_059226_1_1_1"/>
<evidence type="ECO:0000313" key="7">
    <source>
        <dbReference type="EMBL" id="KDQ63165.1"/>
    </source>
</evidence>
<keyword evidence="2" id="KW-0808">Transferase</keyword>
<dbReference type="Proteomes" id="UP000027265">
    <property type="component" value="Unassembled WGS sequence"/>
</dbReference>
<dbReference type="GO" id="GO:0016301">
    <property type="term" value="F:kinase activity"/>
    <property type="evidence" value="ECO:0007669"/>
    <property type="project" value="UniProtKB-KW"/>
</dbReference>
<dbReference type="InParanoid" id="A0A067QAF8"/>
<feature type="domain" description="Aminoglycoside phosphotransferase" evidence="6">
    <location>
        <begin position="48"/>
        <end position="281"/>
    </location>
</feature>
<dbReference type="InterPro" id="IPR002575">
    <property type="entry name" value="Aminoglycoside_PTrfase"/>
</dbReference>
<keyword evidence="4" id="KW-0418">Kinase</keyword>
<dbReference type="EMBL" id="KL197710">
    <property type="protein sequence ID" value="KDQ63165.1"/>
    <property type="molecule type" value="Genomic_DNA"/>
</dbReference>
<keyword evidence="5" id="KW-0067">ATP-binding</keyword>
<evidence type="ECO:0000256" key="5">
    <source>
        <dbReference type="ARBA" id="ARBA00022840"/>
    </source>
</evidence>
<protein>
    <recommendedName>
        <fullName evidence="6">Aminoglycoside phosphotransferase domain-containing protein</fullName>
    </recommendedName>
</protein>
<dbReference type="STRING" id="933084.A0A067QAF8"/>
<evidence type="ECO:0000256" key="1">
    <source>
        <dbReference type="ARBA" id="ARBA00010165"/>
    </source>
</evidence>
<evidence type="ECO:0000256" key="3">
    <source>
        <dbReference type="ARBA" id="ARBA00022741"/>
    </source>
</evidence>
<dbReference type="OrthoDB" id="25129at2759"/>
<comment type="similarity">
    <text evidence="1">Belongs to the methylthioribose kinase family.</text>
</comment>
<evidence type="ECO:0000259" key="6">
    <source>
        <dbReference type="Pfam" id="PF01636"/>
    </source>
</evidence>
<keyword evidence="8" id="KW-1185">Reference proteome</keyword>
<dbReference type="InterPro" id="IPR011009">
    <property type="entry name" value="Kinase-like_dom_sf"/>
</dbReference>
<dbReference type="Gene3D" id="3.90.1200.10">
    <property type="match status" value="1"/>
</dbReference>
<evidence type="ECO:0000256" key="4">
    <source>
        <dbReference type="ARBA" id="ARBA00022777"/>
    </source>
</evidence>
<sequence>MMATDHDLQLDTASGVRAYLEGTPFASDSVTPLVGGYGNFTYRLWLKSPYENRKTVVVKYGRSLVLTRVNASPLPLAIERQNFEVEALRRVSEWLPAQSVVQVPRIYLFDKENHFIIMEDCGGDVVTLKKLTMETPPRPVVAEAIGKALGEFLARLHDWGTVSKDLLDYFDAHEQGKQISAFLTYGRLVTTITGQDSLPMLPNGTLSASEGNVGVVTKLAEERTRIILSSHETFTMGDFWTGNILVRLGGEGDAQYLEQLYVVDWELAKPGLAGFDVGQFCAEMHLLRRFNDSDAAQDAASRTLSAFLSAYHSVRPTDVDLARTAIIHAGAHLVAWTPRIPWGDEPRTREVVAEGLELLLDGYQGPESSLKGSILGGLLQ</sequence>
<proteinExistence type="inferred from homology"/>
<organism evidence="7 8">
    <name type="scientific">Jaapia argillacea MUCL 33604</name>
    <dbReference type="NCBI Taxonomy" id="933084"/>
    <lineage>
        <taxon>Eukaryota</taxon>
        <taxon>Fungi</taxon>
        <taxon>Dikarya</taxon>
        <taxon>Basidiomycota</taxon>
        <taxon>Agaricomycotina</taxon>
        <taxon>Agaricomycetes</taxon>
        <taxon>Agaricomycetidae</taxon>
        <taxon>Jaapiales</taxon>
        <taxon>Jaapiaceae</taxon>
        <taxon>Jaapia</taxon>
    </lineage>
</organism>
<dbReference type="GO" id="GO:0005524">
    <property type="term" value="F:ATP binding"/>
    <property type="evidence" value="ECO:0007669"/>
    <property type="project" value="UniProtKB-KW"/>
</dbReference>
<evidence type="ECO:0000313" key="8">
    <source>
        <dbReference type="Proteomes" id="UP000027265"/>
    </source>
</evidence>
<reference evidence="8" key="1">
    <citation type="journal article" date="2014" name="Proc. Natl. Acad. Sci. U.S.A.">
        <title>Extensive sampling of basidiomycete genomes demonstrates inadequacy of the white-rot/brown-rot paradigm for wood decay fungi.</title>
        <authorList>
            <person name="Riley R."/>
            <person name="Salamov A.A."/>
            <person name="Brown D.W."/>
            <person name="Nagy L.G."/>
            <person name="Floudas D."/>
            <person name="Held B.W."/>
            <person name="Levasseur A."/>
            <person name="Lombard V."/>
            <person name="Morin E."/>
            <person name="Otillar R."/>
            <person name="Lindquist E.A."/>
            <person name="Sun H."/>
            <person name="LaButti K.M."/>
            <person name="Schmutz J."/>
            <person name="Jabbour D."/>
            <person name="Luo H."/>
            <person name="Baker S.E."/>
            <person name="Pisabarro A.G."/>
            <person name="Walton J.D."/>
            <person name="Blanchette R.A."/>
            <person name="Henrissat B."/>
            <person name="Martin F."/>
            <person name="Cullen D."/>
            <person name="Hibbett D.S."/>
            <person name="Grigoriev I.V."/>
        </authorList>
    </citation>
    <scope>NUCLEOTIDE SEQUENCE [LARGE SCALE GENOMIC DNA]</scope>
    <source>
        <strain evidence="8">MUCL 33604</strain>
    </source>
</reference>
<keyword evidence="3" id="KW-0547">Nucleotide-binding</keyword>
<gene>
    <name evidence="7" type="ORF">JAAARDRAFT_188771</name>
</gene>
<dbReference type="PANTHER" id="PTHR34273">
    <property type="entry name" value="METHYLTHIORIBOSE KINASE"/>
    <property type="match status" value="1"/>
</dbReference>